<dbReference type="EMBL" id="NSIT01000141">
    <property type="protein sequence ID" value="PJE78688.1"/>
    <property type="molecule type" value="Genomic_DNA"/>
</dbReference>
<keyword evidence="2" id="KW-0808">Transferase</keyword>
<proteinExistence type="predicted"/>
<dbReference type="PANTHER" id="PTHR45947:SF3">
    <property type="entry name" value="SULFOQUINOVOSYL TRANSFERASE SQD2"/>
    <property type="match status" value="1"/>
</dbReference>
<dbReference type="PANTHER" id="PTHR45947">
    <property type="entry name" value="SULFOQUINOVOSYL TRANSFERASE SQD2"/>
    <property type="match status" value="1"/>
</dbReference>
<protein>
    <submittedName>
        <fullName evidence="2">Putative glycosyltransferase EpsF</fullName>
        <ecNumber evidence="2">2.4.-.-</ecNumber>
    </submittedName>
</protein>
<dbReference type="EC" id="2.4.-.-" evidence="2"/>
<dbReference type="Gene3D" id="3.40.50.2000">
    <property type="entry name" value="Glycogen Phosphorylase B"/>
    <property type="match status" value="2"/>
</dbReference>
<gene>
    <name evidence="2" type="primary">epsF_1</name>
    <name evidence="2" type="ORF">CI610_02372</name>
</gene>
<evidence type="ECO:0000313" key="2">
    <source>
        <dbReference type="EMBL" id="PJE78688.1"/>
    </source>
</evidence>
<keyword evidence="2" id="KW-0328">Glycosyltransferase</keyword>
<dbReference type="Pfam" id="PF00534">
    <property type="entry name" value="Glycos_transf_1"/>
    <property type="match status" value="1"/>
</dbReference>
<feature type="domain" description="Glycosyl transferase family 1" evidence="1">
    <location>
        <begin position="184"/>
        <end position="342"/>
    </location>
</feature>
<dbReference type="InterPro" id="IPR050194">
    <property type="entry name" value="Glycosyltransferase_grp1"/>
</dbReference>
<dbReference type="SUPFAM" id="SSF53756">
    <property type="entry name" value="UDP-Glycosyltransferase/glycogen phosphorylase"/>
    <property type="match status" value="1"/>
</dbReference>
<accession>A0A2H9T659</accession>
<name>A0A2H9T659_9ZZZZ</name>
<dbReference type="InterPro" id="IPR001296">
    <property type="entry name" value="Glyco_trans_1"/>
</dbReference>
<dbReference type="AlphaFoldDB" id="A0A2H9T659"/>
<sequence>MAKILNILFSNQCDHAAVIYLHKKIAQHLSVHDGYEVSHLVFLGDETGLSVSDNQKSVKYMNADKRSAKGKSWIKGVLFRHNINKIIANGKFDCIICDGFGVLSQLNKNISIPVIVIIHGKASPKNKKRMIRLIGSLNVTLVAVSSVVHKHLSLLSITEEEKIKTISNSVDFKELQNSFYKKNEARLRLGLSNDDFVIGTVGRQVKCKRHDTIIQSLGWLKEHDRLPEKIKLVIIGDGECYEKNRILANEVGVNNNVVFLGAIENAGRYLQAFDLYVMASSTEGMSISLFESIAAKIPVIVSDCDAFEIVVSDKNVFFKVGDYANLGGKIHEYANCLEKRKSSQEIIYAYAKEHFDVGDFLNSYSDTISSSLLDK</sequence>
<organism evidence="2">
    <name type="scientific">invertebrate metagenome</name>
    <dbReference type="NCBI Taxonomy" id="1711999"/>
    <lineage>
        <taxon>unclassified sequences</taxon>
        <taxon>metagenomes</taxon>
        <taxon>organismal metagenomes</taxon>
    </lineage>
</organism>
<evidence type="ECO:0000259" key="1">
    <source>
        <dbReference type="Pfam" id="PF00534"/>
    </source>
</evidence>
<dbReference type="GO" id="GO:0016757">
    <property type="term" value="F:glycosyltransferase activity"/>
    <property type="evidence" value="ECO:0007669"/>
    <property type="project" value="UniProtKB-KW"/>
</dbReference>
<reference evidence="2" key="1">
    <citation type="journal article" date="2017" name="Appl. Environ. Microbiol.">
        <title>Molecular characterization of an Endozoicomonas-like organism causing infection in king scallop Pecten maximus L.</title>
        <authorList>
            <person name="Cano I."/>
            <person name="van Aerle R."/>
            <person name="Ross S."/>
            <person name="Verner-Jeffreys D.W."/>
            <person name="Paley R.K."/>
            <person name="Rimmer G."/>
            <person name="Ryder D."/>
            <person name="Hooper P."/>
            <person name="Stone D."/>
            <person name="Feist S.W."/>
        </authorList>
    </citation>
    <scope>NUCLEOTIDE SEQUENCE</scope>
</reference>
<comment type="caution">
    <text evidence="2">The sequence shown here is derived from an EMBL/GenBank/DDBJ whole genome shotgun (WGS) entry which is preliminary data.</text>
</comment>